<dbReference type="Gene3D" id="4.10.280.10">
    <property type="entry name" value="Helix-loop-helix DNA-binding domain"/>
    <property type="match status" value="1"/>
</dbReference>
<accession>A0A9J6EPQ1</accession>
<comment type="caution">
    <text evidence="2">The sequence shown here is derived from an EMBL/GenBank/DDBJ whole genome shotgun (WGS) entry which is preliminary data.</text>
</comment>
<gene>
    <name evidence="2" type="ORF">HPB51_017748</name>
</gene>
<reference evidence="2" key="2">
    <citation type="submission" date="2021-09" db="EMBL/GenBank/DDBJ databases">
        <authorList>
            <person name="Jia N."/>
            <person name="Wang J."/>
            <person name="Shi W."/>
            <person name="Du L."/>
            <person name="Sun Y."/>
            <person name="Zhan W."/>
            <person name="Jiang J."/>
            <person name="Wang Q."/>
            <person name="Zhang B."/>
            <person name="Ji P."/>
            <person name="Sakyi L.B."/>
            <person name="Cui X."/>
            <person name="Yuan T."/>
            <person name="Jiang B."/>
            <person name="Yang W."/>
            <person name="Lam T.T.-Y."/>
            <person name="Chang Q."/>
            <person name="Ding S."/>
            <person name="Wang X."/>
            <person name="Zhu J."/>
            <person name="Ruan X."/>
            <person name="Zhao L."/>
            <person name="Wei J."/>
            <person name="Que T."/>
            <person name="Du C."/>
            <person name="Cheng J."/>
            <person name="Dai P."/>
            <person name="Han X."/>
            <person name="Huang E."/>
            <person name="Gao Y."/>
            <person name="Liu J."/>
            <person name="Shao H."/>
            <person name="Ye R."/>
            <person name="Li L."/>
            <person name="Wei W."/>
            <person name="Wang X."/>
            <person name="Wang C."/>
            <person name="Huo Q."/>
            <person name="Li W."/>
            <person name="Guo W."/>
            <person name="Chen H."/>
            <person name="Chen S."/>
            <person name="Zhou L."/>
            <person name="Zhou L."/>
            <person name="Ni X."/>
            <person name="Tian J."/>
            <person name="Zhou Y."/>
            <person name="Sheng Y."/>
            <person name="Liu T."/>
            <person name="Pan Y."/>
            <person name="Xia L."/>
            <person name="Li J."/>
            <person name="Zhao F."/>
            <person name="Cao W."/>
        </authorList>
    </citation>
    <scope>NUCLEOTIDE SEQUENCE</scope>
    <source>
        <strain evidence="2">Rmic-2018</strain>
        <tissue evidence="2">Larvae</tissue>
    </source>
</reference>
<organism evidence="2 3">
    <name type="scientific">Rhipicephalus microplus</name>
    <name type="common">Cattle tick</name>
    <name type="synonym">Boophilus microplus</name>
    <dbReference type="NCBI Taxonomy" id="6941"/>
    <lineage>
        <taxon>Eukaryota</taxon>
        <taxon>Metazoa</taxon>
        <taxon>Ecdysozoa</taxon>
        <taxon>Arthropoda</taxon>
        <taxon>Chelicerata</taxon>
        <taxon>Arachnida</taxon>
        <taxon>Acari</taxon>
        <taxon>Parasitiformes</taxon>
        <taxon>Ixodida</taxon>
        <taxon>Ixodoidea</taxon>
        <taxon>Ixodidae</taxon>
        <taxon>Rhipicephalinae</taxon>
        <taxon>Rhipicephalus</taxon>
        <taxon>Boophilus</taxon>
    </lineage>
</organism>
<evidence type="ECO:0000313" key="2">
    <source>
        <dbReference type="EMBL" id="KAH8036092.1"/>
    </source>
</evidence>
<dbReference type="EMBL" id="JABSTU010000003">
    <property type="protein sequence ID" value="KAH8036092.1"/>
    <property type="molecule type" value="Genomic_DNA"/>
</dbReference>
<dbReference type="GO" id="GO:0003700">
    <property type="term" value="F:DNA-binding transcription factor activity"/>
    <property type="evidence" value="ECO:0007669"/>
    <property type="project" value="InterPro"/>
</dbReference>
<dbReference type="VEuPathDB" id="VectorBase:LOC119170443"/>
<dbReference type="InterPro" id="IPR001067">
    <property type="entry name" value="Nuc_translocat"/>
</dbReference>
<protein>
    <recommendedName>
        <fullName evidence="1">BHLH domain-containing protein</fullName>
    </recommendedName>
</protein>
<keyword evidence="3" id="KW-1185">Reference proteome</keyword>
<name>A0A9J6EPQ1_RHIMP</name>
<dbReference type="GO" id="GO:0005667">
    <property type="term" value="C:transcription regulator complex"/>
    <property type="evidence" value="ECO:0007669"/>
    <property type="project" value="InterPro"/>
</dbReference>
<evidence type="ECO:0000259" key="1">
    <source>
        <dbReference type="Pfam" id="PF00010"/>
    </source>
</evidence>
<feature type="domain" description="BHLH" evidence="1">
    <location>
        <begin position="9"/>
        <end position="47"/>
    </location>
</feature>
<dbReference type="Pfam" id="PF00010">
    <property type="entry name" value="HLH"/>
    <property type="match status" value="1"/>
</dbReference>
<dbReference type="GO" id="GO:0046983">
    <property type="term" value="F:protein dimerization activity"/>
    <property type="evidence" value="ECO:0007669"/>
    <property type="project" value="InterPro"/>
</dbReference>
<dbReference type="PRINTS" id="PR00785">
    <property type="entry name" value="NCTRNSLOCATR"/>
</dbReference>
<dbReference type="InterPro" id="IPR050933">
    <property type="entry name" value="Circadian_TF"/>
</dbReference>
<dbReference type="AlphaFoldDB" id="A0A9J6EPQ1"/>
<dbReference type="Gene3D" id="3.30.450.20">
    <property type="entry name" value="PAS domain"/>
    <property type="match status" value="1"/>
</dbReference>
<dbReference type="PANTHER" id="PTHR23042">
    <property type="entry name" value="CIRCADIAN PROTEIN CLOCK/ARNT/BMAL/PAS"/>
    <property type="match status" value="1"/>
</dbReference>
<dbReference type="GO" id="GO:0005634">
    <property type="term" value="C:nucleus"/>
    <property type="evidence" value="ECO:0007669"/>
    <property type="project" value="InterPro"/>
</dbReference>
<dbReference type="Proteomes" id="UP000821866">
    <property type="component" value="Chromosome 11"/>
</dbReference>
<dbReference type="InterPro" id="IPR011598">
    <property type="entry name" value="bHLH_dom"/>
</dbReference>
<proteinExistence type="predicted"/>
<evidence type="ECO:0000313" key="3">
    <source>
        <dbReference type="Proteomes" id="UP000821866"/>
    </source>
</evidence>
<dbReference type="GO" id="GO:0005737">
    <property type="term" value="C:cytoplasm"/>
    <property type="evidence" value="ECO:0007669"/>
    <property type="project" value="InterPro"/>
</dbReference>
<reference evidence="2" key="1">
    <citation type="journal article" date="2020" name="Cell">
        <title>Large-Scale Comparative Analyses of Tick Genomes Elucidate Their Genetic Diversity and Vector Capacities.</title>
        <authorList>
            <consortium name="Tick Genome and Microbiome Consortium (TIGMIC)"/>
            <person name="Jia N."/>
            <person name="Wang J."/>
            <person name="Shi W."/>
            <person name="Du L."/>
            <person name="Sun Y."/>
            <person name="Zhan W."/>
            <person name="Jiang J.F."/>
            <person name="Wang Q."/>
            <person name="Zhang B."/>
            <person name="Ji P."/>
            <person name="Bell-Sakyi L."/>
            <person name="Cui X.M."/>
            <person name="Yuan T.T."/>
            <person name="Jiang B.G."/>
            <person name="Yang W.F."/>
            <person name="Lam T.T."/>
            <person name="Chang Q.C."/>
            <person name="Ding S.J."/>
            <person name="Wang X.J."/>
            <person name="Zhu J.G."/>
            <person name="Ruan X.D."/>
            <person name="Zhao L."/>
            <person name="Wei J.T."/>
            <person name="Ye R.Z."/>
            <person name="Que T.C."/>
            <person name="Du C.H."/>
            <person name="Zhou Y.H."/>
            <person name="Cheng J.X."/>
            <person name="Dai P.F."/>
            <person name="Guo W.B."/>
            <person name="Han X.H."/>
            <person name="Huang E.J."/>
            <person name="Li L.F."/>
            <person name="Wei W."/>
            <person name="Gao Y.C."/>
            <person name="Liu J.Z."/>
            <person name="Shao H.Z."/>
            <person name="Wang X."/>
            <person name="Wang C.C."/>
            <person name="Yang T.C."/>
            <person name="Huo Q.B."/>
            <person name="Li W."/>
            <person name="Chen H.Y."/>
            <person name="Chen S.E."/>
            <person name="Zhou L.G."/>
            <person name="Ni X.B."/>
            <person name="Tian J.H."/>
            <person name="Sheng Y."/>
            <person name="Liu T."/>
            <person name="Pan Y.S."/>
            <person name="Xia L.Y."/>
            <person name="Li J."/>
            <person name="Zhao F."/>
            <person name="Cao W.C."/>
        </authorList>
    </citation>
    <scope>NUCLEOTIDE SEQUENCE</scope>
    <source>
        <strain evidence="2">Rmic-2018</strain>
    </source>
</reference>
<dbReference type="InterPro" id="IPR036638">
    <property type="entry name" value="HLH_DNA-bd_sf"/>
</dbReference>
<dbReference type="SUPFAM" id="SSF47459">
    <property type="entry name" value="HLH, helix-loop-helix DNA-binding domain"/>
    <property type="match status" value="1"/>
</dbReference>
<sequence length="123" mass="14453">MTFAFWYNQSKIEKRRRDKMNMYTSDMASLVPMCKAMFRKLDKLTVLVIKTIRSMNSYIEGHYKAPRLSDEDVKNVVLQGAYGFMFVMSCDCGRILFRSESVQQTLNYTQVGEKTPWHSLTRI</sequence>
<dbReference type="GO" id="GO:0045944">
    <property type="term" value="P:positive regulation of transcription by RNA polymerase II"/>
    <property type="evidence" value="ECO:0007669"/>
    <property type="project" value="UniProtKB-ARBA"/>
</dbReference>